<dbReference type="SMART" id="SM00382">
    <property type="entry name" value="AAA"/>
    <property type="match status" value="1"/>
</dbReference>
<organism evidence="5 6">
    <name type="scientific">Sphingobacterium hungaricum</name>
    <dbReference type="NCBI Taxonomy" id="2082723"/>
    <lineage>
        <taxon>Bacteria</taxon>
        <taxon>Pseudomonadati</taxon>
        <taxon>Bacteroidota</taxon>
        <taxon>Sphingobacteriia</taxon>
        <taxon>Sphingobacteriales</taxon>
        <taxon>Sphingobacteriaceae</taxon>
        <taxon>Sphingobacterium</taxon>
    </lineage>
</organism>
<evidence type="ECO:0000256" key="2">
    <source>
        <dbReference type="ARBA" id="ARBA00022741"/>
    </source>
</evidence>
<dbReference type="GO" id="GO:0005524">
    <property type="term" value="F:ATP binding"/>
    <property type="evidence" value="ECO:0007669"/>
    <property type="project" value="UniProtKB-KW"/>
</dbReference>
<dbReference type="Gene3D" id="3.40.50.300">
    <property type="entry name" value="P-loop containing nucleotide triphosphate hydrolases"/>
    <property type="match status" value="1"/>
</dbReference>
<dbReference type="SUPFAM" id="SSF52540">
    <property type="entry name" value="P-loop containing nucleoside triphosphate hydrolases"/>
    <property type="match status" value="1"/>
</dbReference>
<evidence type="ECO:0000256" key="3">
    <source>
        <dbReference type="ARBA" id="ARBA00022840"/>
    </source>
</evidence>
<evidence type="ECO:0000313" key="5">
    <source>
        <dbReference type="EMBL" id="MBE8715485.1"/>
    </source>
</evidence>
<dbReference type="Pfam" id="PF00005">
    <property type="entry name" value="ABC_tran"/>
    <property type="match status" value="1"/>
</dbReference>
<keyword evidence="3" id="KW-0067">ATP-binding</keyword>
<keyword evidence="2" id="KW-0547">Nucleotide-binding</keyword>
<dbReference type="GO" id="GO:0016887">
    <property type="term" value="F:ATP hydrolysis activity"/>
    <property type="evidence" value="ECO:0007669"/>
    <property type="project" value="InterPro"/>
</dbReference>
<dbReference type="InterPro" id="IPR003593">
    <property type="entry name" value="AAA+_ATPase"/>
</dbReference>
<sequence length="225" mass="25740">MENELYVDSIQFSYNDRFQLLTGVYLSCKIGEVIGLLGRNGTGKSTLMKIIFGSLKPKYAFIKINGKSTKQAFTTREVVYLPQASYLPTAERVSTIVEAMFSDKEKRTLVLNDKRINMLKDQKVYELSGGERRYLEILLLIHQKASYLLLDEPFSEIEPLYVEAIQELILSHKSDKGFIISDHDYQNVLEVSTRITLLKDGGCLEIKDKKELELFYVPEGTFSSK</sequence>
<dbReference type="Proteomes" id="UP000616201">
    <property type="component" value="Unassembled WGS sequence"/>
</dbReference>
<protein>
    <recommendedName>
        <fullName evidence="4">ABC transporter domain-containing protein</fullName>
    </recommendedName>
</protein>
<keyword evidence="6" id="KW-1185">Reference proteome</keyword>
<reference evidence="5" key="1">
    <citation type="submission" date="2018-02" db="EMBL/GenBank/DDBJ databases">
        <authorList>
            <person name="Vasarhelyi B.M."/>
            <person name="Deshmukh S."/>
            <person name="Balint B."/>
            <person name="Kukolya J."/>
        </authorList>
    </citation>
    <scope>NUCLEOTIDE SEQUENCE</scope>
    <source>
        <strain evidence="5">KB22</strain>
    </source>
</reference>
<comment type="caution">
    <text evidence="5">The sequence shown here is derived from an EMBL/GenBank/DDBJ whole genome shotgun (WGS) entry which is preliminary data.</text>
</comment>
<evidence type="ECO:0000259" key="4">
    <source>
        <dbReference type="PROSITE" id="PS50893"/>
    </source>
</evidence>
<dbReference type="EMBL" id="PRDK01000010">
    <property type="protein sequence ID" value="MBE8715485.1"/>
    <property type="molecule type" value="Genomic_DNA"/>
</dbReference>
<dbReference type="RefSeq" id="WP_196935074.1">
    <property type="nucleotide sequence ID" value="NZ_MU158698.1"/>
</dbReference>
<name>A0A928YSN9_9SPHI</name>
<dbReference type="AlphaFoldDB" id="A0A928YSN9"/>
<accession>A0A928YSN9</accession>
<feature type="domain" description="ABC transporter" evidence="4">
    <location>
        <begin position="5"/>
        <end position="225"/>
    </location>
</feature>
<evidence type="ECO:0000256" key="1">
    <source>
        <dbReference type="ARBA" id="ARBA00022448"/>
    </source>
</evidence>
<keyword evidence="1" id="KW-0813">Transport</keyword>
<gene>
    <name evidence="5" type="ORF">C4F49_17570</name>
</gene>
<evidence type="ECO:0000313" key="6">
    <source>
        <dbReference type="Proteomes" id="UP000616201"/>
    </source>
</evidence>
<dbReference type="InterPro" id="IPR027417">
    <property type="entry name" value="P-loop_NTPase"/>
</dbReference>
<dbReference type="PROSITE" id="PS50893">
    <property type="entry name" value="ABC_TRANSPORTER_2"/>
    <property type="match status" value="1"/>
</dbReference>
<dbReference type="InterPro" id="IPR050153">
    <property type="entry name" value="Metal_Ion_Import_ABC"/>
</dbReference>
<dbReference type="InterPro" id="IPR003439">
    <property type="entry name" value="ABC_transporter-like_ATP-bd"/>
</dbReference>
<dbReference type="PANTHER" id="PTHR42734">
    <property type="entry name" value="METAL TRANSPORT SYSTEM ATP-BINDING PROTEIN TM_0124-RELATED"/>
    <property type="match status" value="1"/>
</dbReference>
<proteinExistence type="predicted"/>